<dbReference type="SMART" id="SM00862">
    <property type="entry name" value="Trans_reg_C"/>
    <property type="match status" value="1"/>
</dbReference>
<dbReference type="InterPro" id="IPR001867">
    <property type="entry name" value="OmpR/PhoB-type_DNA-bd"/>
</dbReference>
<dbReference type="Gene3D" id="3.40.50.2300">
    <property type="match status" value="1"/>
</dbReference>
<dbReference type="Gene3D" id="6.10.250.690">
    <property type="match status" value="1"/>
</dbReference>
<keyword evidence="1" id="KW-0597">Phosphoprotein</keyword>
<keyword evidence="4" id="KW-0238">DNA-binding</keyword>
<keyword evidence="3" id="KW-0805">Transcription regulation</keyword>
<feature type="domain" description="Response regulatory" evidence="6">
    <location>
        <begin position="2"/>
        <end position="116"/>
    </location>
</feature>
<dbReference type="EMBL" id="CAFBLS010000168">
    <property type="protein sequence ID" value="CAB4881104.1"/>
    <property type="molecule type" value="Genomic_DNA"/>
</dbReference>
<dbReference type="PANTHER" id="PTHR48111:SF36">
    <property type="entry name" value="TRANSCRIPTIONAL REGULATORY PROTEIN CUTR"/>
    <property type="match status" value="1"/>
</dbReference>
<dbReference type="GO" id="GO:0032993">
    <property type="term" value="C:protein-DNA complex"/>
    <property type="evidence" value="ECO:0007669"/>
    <property type="project" value="TreeGrafter"/>
</dbReference>
<feature type="domain" description="OmpR/PhoB-type" evidence="7">
    <location>
        <begin position="124"/>
        <end position="222"/>
    </location>
</feature>
<dbReference type="InterPro" id="IPR001789">
    <property type="entry name" value="Sig_transdc_resp-reg_receiver"/>
</dbReference>
<accession>A0A6J7EIW5</accession>
<sequence length="236" mass="26172">MRILVVDDEVNLAASLQRGLSAEGFLVDVAYDGEEALWAATEQAYDLVVLDLMLPKLNGYKVVERLRQRGVWTPILMLTAKDGEYDQADALDLGADDYLTKPFSFVVLVAHIRALLRRVVSERPTVLEVGDLALDPVTRVVTRQGTPVPLTPREFALLEYLMRHPGEVATKSELIDHVWDTNFDGPLNVVEVYVGYLRKKIDVPFNVQSLATVRGFGYRLDPVGASRSAIGSSTDT</sequence>
<dbReference type="PANTHER" id="PTHR48111">
    <property type="entry name" value="REGULATOR OF RPOS"/>
    <property type="match status" value="1"/>
</dbReference>
<dbReference type="CDD" id="cd00383">
    <property type="entry name" value="trans_reg_C"/>
    <property type="match status" value="1"/>
</dbReference>
<name>A0A6J7EIW5_9ZZZZ</name>
<dbReference type="InterPro" id="IPR011006">
    <property type="entry name" value="CheY-like_superfamily"/>
</dbReference>
<dbReference type="GO" id="GO:0000976">
    <property type="term" value="F:transcription cis-regulatory region binding"/>
    <property type="evidence" value="ECO:0007669"/>
    <property type="project" value="TreeGrafter"/>
</dbReference>
<evidence type="ECO:0000313" key="8">
    <source>
        <dbReference type="EMBL" id="CAB4881104.1"/>
    </source>
</evidence>
<keyword evidence="5" id="KW-0804">Transcription</keyword>
<dbReference type="PROSITE" id="PS50110">
    <property type="entry name" value="RESPONSE_REGULATORY"/>
    <property type="match status" value="1"/>
</dbReference>
<proteinExistence type="predicted"/>
<dbReference type="Pfam" id="PF00486">
    <property type="entry name" value="Trans_reg_C"/>
    <property type="match status" value="1"/>
</dbReference>
<protein>
    <submittedName>
        <fullName evidence="8">Unannotated protein</fullName>
    </submittedName>
</protein>
<evidence type="ECO:0000256" key="1">
    <source>
        <dbReference type="ARBA" id="ARBA00022553"/>
    </source>
</evidence>
<keyword evidence="2" id="KW-0902">Two-component regulatory system</keyword>
<dbReference type="GO" id="GO:0000156">
    <property type="term" value="F:phosphorelay response regulator activity"/>
    <property type="evidence" value="ECO:0007669"/>
    <property type="project" value="TreeGrafter"/>
</dbReference>
<reference evidence="8" key="1">
    <citation type="submission" date="2020-05" db="EMBL/GenBank/DDBJ databases">
        <authorList>
            <person name="Chiriac C."/>
            <person name="Salcher M."/>
            <person name="Ghai R."/>
            <person name="Kavagutti S V."/>
        </authorList>
    </citation>
    <scope>NUCLEOTIDE SEQUENCE</scope>
</reference>
<evidence type="ECO:0000256" key="3">
    <source>
        <dbReference type="ARBA" id="ARBA00023015"/>
    </source>
</evidence>
<dbReference type="FunFam" id="3.40.50.2300:FF:000001">
    <property type="entry name" value="DNA-binding response regulator PhoB"/>
    <property type="match status" value="1"/>
</dbReference>
<dbReference type="GO" id="GO:0005829">
    <property type="term" value="C:cytosol"/>
    <property type="evidence" value="ECO:0007669"/>
    <property type="project" value="TreeGrafter"/>
</dbReference>
<evidence type="ECO:0000256" key="5">
    <source>
        <dbReference type="ARBA" id="ARBA00023163"/>
    </source>
</evidence>
<dbReference type="Gene3D" id="1.10.10.10">
    <property type="entry name" value="Winged helix-like DNA-binding domain superfamily/Winged helix DNA-binding domain"/>
    <property type="match status" value="1"/>
</dbReference>
<dbReference type="SUPFAM" id="SSF52172">
    <property type="entry name" value="CheY-like"/>
    <property type="match status" value="1"/>
</dbReference>
<evidence type="ECO:0000259" key="6">
    <source>
        <dbReference type="PROSITE" id="PS50110"/>
    </source>
</evidence>
<dbReference type="PROSITE" id="PS51755">
    <property type="entry name" value="OMPR_PHOB"/>
    <property type="match status" value="1"/>
</dbReference>
<evidence type="ECO:0000259" key="7">
    <source>
        <dbReference type="PROSITE" id="PS51755"/>
    </source>
</evidence>
<dbReference type="GO" id="GO:0006355">
    <property type="term" value="P:regulation of DNA-templated transcription"/>
    <property type="evidence" value="ECO:0007669"/>
    <property type="project" value="InterPro"/>
</dbReference>
<dbReference type="FunFam" id="1.10.10.10:FF:000005">
    <property type="entry name" value="Two-component system response regulator"/>
    <property type="match status" value="1"/>
</dbReference>
<organism evidence="8">
    <name type="scientific">freshwater metagenome</name>
    <dbReference type="NCBI Taxonomy" id="449393"/>
    <lineage>
        <taxon>unclassified sequences</taxon>
        <taxon>metagenomes</taxon>
        <taxon>ecological metagenomes</taxon>
    </lineage>
</organism>
<evidence type="ECO:0000256" key="2">
    <source>
        <dbReference type="ARBA" id="ARBA00023012"/>
    </source>
</evidence>
<dbReference type="AlphaFoldDB" id="A0A6J7EIW5"/>
<dbReference type="InterPro" id="IPR039420">
    <property type="entry name" value="WalR-like"/>
</dbReference>
<dbReference type="Pfam" id="PF00072">
    <property type="entry name" value="Response_reg"/>
    <property type="match status" value="1"/>
</dbReference>
<dbReference type="SMART" id="SM00448">
    <property type="entry name" value="REC"/>
    <property type="match status" value="1"/>
</dbReference>
<dbReference type="InterPro" id="IPR036388">
    <property type="entry name" value="WH-like_DNA-bd_sf"/>
</dbReference>
<gene>
    <name evidence="8" type="ORF">UFOPK3402_01319</name>
</gene>
<evidence type="ECO:0000256" key="4">
    <source>
        <dbReference type="ARBA" id="ARBA00023125"/>
    </source>
</evidence>